<feature type="domain" description="PilX/PilW C-terminal" evidence="2">
    <location>
        <begin position="103"/>
        <end position="176"/>
    </location>
</feature>
<name>A0ABV0CQ62_9NEIS</name>
<protein>
    <submittedName>
        <fullName evidence="4">PilX N-terminal domain-containing pilus assembly protein</fullName>
    </submittedName>
</protein>
<accession>A0ABV0CQ62</accession>
<keyword evidence="1" id="KW-0812">Transmembrane</keyword>
<dbReference type="EMBL" id="JAYFSJ010000019">
    <property type="protein sequence ID" value="MEN7433216.1"/>
    <property type="molecule type" value="Genomic_DNA"/>
</dbReference>
<feature type="domain" description="Type 4 fimbrial biogenesis protein PilX N-terminal" evidence="3">
    <location>
        <begin position="14"/>
        <end position="62"/>
    </location>
</feature>
<keyword evidence="5" id="KW-1185">Reference proteome</keyword>
<dbReference type="Proteomes" id="UP001405405">
    <property type="component" value="Unassembled WGS sequence"/>
</dbReference>
<evidence type="ECO:0000313" key="5">
    <source>
        <dbReference type="Proteomes" id="UP001405405"/>
    </source>
</evidence>
<proteinExistence type="predicted"/>
<evidence type="ECO:0000259" key="3">
    <source>
        <dbReference type="Pfam" id="PF14341"/>
    </source>
</evidence>
<comment type="caution">
    <text evidence="4">The sequence shown here is derived from an EMBL/GenBank/DDBJ whole genome shotgun (WGS) entry which is preliminary data.</text>
</comment>
<dbReference type="InterPro" id="IPR025746">
    <property type="entry name" value="PilX_N_dom"/>
</dbReference>
<evidence type="ECO:0000313" key="4">
    <source>
        <dbReference type="EMBL" id="MEN7433216.1"/>
    </source>
</evidence>
<dbReference type="Pfam" id="PF13681">
    <property type="entry name" value="PilX"/>
    <property type="match status" value="1"/>
</dbReference>
<gene>
    <name evidence="4" type="ORF">VA599_20955</name>
</gene>
<feature type="transmembrane region" description="Helical" evidence="1">
    <location>
        <begin position="15"/>
        <end position="35"/>
    </location>
</feature>
<dbReference type="RefSeq" id="WP_346790442.1">
    <property type="nucleotide sequence ID" value="NZ_JAYFSJ010000019.1"/>
</dbReference>
<sequence length="186" mass="19314">MTRPSSFSRASGPRGFTMVAALMMLIVITIIGIALMRSSGLLGKLAGNTREKGRAFEAAEATLQYAEWWLNQGDNAGAAANCSGVQNTLKVCSNALVVPPASVTATTSWNNAGYTYTPPFMTASANGGGQTYYQAPQLYIQFLGLNAAGTGAVYQLTAIGYGGNAASVAVLQSTYTLYSGTTNLGK</sequence>
<reference evidence="4 5" key="1">
    <citation type="submission" date="2023-12" db="EMBL/GenBank/DDBJ databases">
        <title>Chromobacterium sp. strain TRC.1.1.SA producing antimicrobial pigment.</title>
        <authorList>
            <person name="Verma N."/>
            <person name="Choksket S."/>
            <person name="Pinnaka A.K."/>
            <person name="Korpole S."/>
        </authorList>
    </citation>
    <scope>NUCLEOTIDE SEQUENCE [LARGE SCALE GENOMIC DNA]</scope>
    <source>
        <strain evidence="4 5">TRC1.1.SA</strain>
    </source>
</reference>
<keyword evidence="1" id="KW-1133">Transmembrane helix</keyword>
<evidence type="ECO:0000259" key="2">
    <source>
        <dbReference type="Pfam" id="PF13681"/>
    </source>
</evidence>
<dbReference type="InterPro" id="IPR025205">
    <property type="entry name" value="PilX/PilW_C"/>
</dbReference>
<organism evidence="4 5">
    <name type="scientific">Chromobacterium indicum</name>
    <dbReference type="NCBI Taxonomy" id="3110228"/>
    <lineage>
        <taxon>Bacteria</taxon>
        <taxon>Pseudomonadati</taxon>
        <taxon>Pseudomonadota</taxon>
        <taxon>Betaproteobacteria</taxon>
        <taxon>Neisseriales</taxon>
        <taxon>Chromobacteriaceae</taxon>
        <taxon>Chromobacterium</taxon>
    </lineage>
</organism>
<dbReference type="Pfam" id="PF14341">
    <property type="entry name" value="PilX_N"/>
    <property type="match status" value="1"/>
</dbReference>
<keyword evidence="1" id="KW-0472">Membrane</keyword>
<evidence type="ECO:0000256" key="1">
    <source>
        <dbReference type="SAM" id="Phobius"/>
    </source>
</evidence>